<sequence length="743" mass="87041">MIKWDDFSSGFRIARFDFVTMDSVLEVLYPKLIVFMLGFWFSVCTFLLHLLRYFTRFARKGGSLKEVLNDSLIPLTEAMEEKQEFLEFSSEENGGVGEKEDDNEAHEFSFTFKFPTFEEFSKNPKNLSQLIDFTEHVDSAEVPLEDGDEDQNFNDGFVSNESRVLKFEGSVHGPHDEQREDGFEDQECVLEQLMADSANLKNIGEVEEKEEFYNSGEETLQNFNVEFVYSSSYSNMESIGSSNLDLPTSDVLDESKIAEMEEEEEEFVTFDEEKLQKVHDECVHSSPDSSMVSSGSNNLQSPTFDLHPEDGFLSDEDFVVEFDEKDDEEEEEQNNWTQSNFLSENDFGSKSGNGNEKNLSGDTTNKLESLWEHQELIEQLQMEIKKVKAIGLPTIFEESESPPKIMEDLKPWKIEEVYQNGGGKMSEVQKFYKSYRERMRKFDIFNYQKMYTIGFLQLKDPPQSSPSSRSSVSEITSLFGQSFITNKGKKHENDPTMKFIKELEGDLEVVYVGQMCLSWEILQWQYEKALDIWDSDAHMVRRFNDIVGEFQQFQVLMQRFIEDEPFHGPRIQNYVKSRCVFRNLLQVPMIRDDHLKNKKARSEVVYDITSDALVEILEESIRIFWRFVRADKYKRRTPIEFQRPEDSQLYMDLQKDLHKKERKLKEQLKSRNSMLKKLRCREDETEDQVLYFFFQVDMKLVSRVLQMSRLTSEQLIWCHNKLSKASFVDKKISVDSSFLLFPC</sequence>
<feature type="compositionally biased region" description="Acidic residues" evidence="1">
    <location>
        <begin position="323"/>
        <end position="333"/>
    </location>
</feature>
<evidence type="ECO:0000256" key="1">
    <source>
        <dbReference type="SAM" id="MobiDB-lite"/>
    </source>
</evidence>
<dbReference type="PANTHER" id="PTHR46741">
    <property type="entry name" value="OS09G0413600 PROTEIN"/>
    <property type="match status" value="1"/>
</dbReference>
<name>A0A5N6Q1X5_9ASTR</name>
<dbReference type="OrthoDB" id="772197at2759"/>
<feature type="transmembrane region" description="Helical" evidence="2">
    <location>
        <begin position="32"/>
        <end position="51"/>
    </location>
</feature>
<keyword evidence="2" id="KW-1133">Transmembrane helix</keyword>
<dbReference type="EMBL" id="SZYD01000001">
    <property type="protein sequence ID" value="KAD7478644.1"/>
    <property type="molecule type" value="Genomic_DNA"/>
</dbReference>
<feature type="region of interest" description="Disordered" evidence="1">
    <location>
        <begin position="323"/>
        <end position="363"/>
    </location>
</feature>
<dbReference type="AlphaFoldDB" id="A0A5N6Q1X5"/>
<organism evidence="3 4">
    <name type="scientific">Mikania micrantha</name>
    <name type="common">bitter vine</name>
    <dbReference type="NCBI Taxonomy" id="192012"/>
    <lineage>
        <taxon>Eukaryota</taxon>
        <taxon>Viridiplantae</taxon>
        <taxon>Streptophyta</taxon>
        <taxon>Embryophyta</taxon>
        <taxon>Tracheophyta</taxon>
        <taxon>Spermatophyta</taxon>
        <taxon>Magnoliopsida</taxon>
        <taxon>eudicotyledons</taxon>
        <taxon>Gunneridae</taxon>
        <taxon>Pentapetalae</taxon>
        <taxon>asterids</taxon>
        <taxon>campanulids</taxon>
        <taxon>Asterales</taxon>
        <taxon>Asteraceae</taxon>
        <taxon>Asteroideae</taxon>
        <taxon>Heliantheae alliance</taxon>
        <taxon>Eupatorieae</taxon>
        <taxon>Mikania</taxon>
    </lineage>
</organism>
<proteinExistence type="predicted"/>
<dbReference type="Pfam" id="PF07891">
    <property type="entry name" value="DUF1666"/>
    <property type="match status" value="1"/>
</dbReference>
<protein>
    <recommendedName>
        <fullName evidence="5">Ribosomal protein L34Ae</fullName>
    </recommendedName>
</protein>
<keyword evidence="4" id="KW-1185">Reference proteome</keyword>
<evidence type="ECO:0000313" key="4">
    <source>
        <dbReference type="Proteomes" id="UP000326396"/>
    </source>
</evidence>
<dbReference type="InterPro" id="IPR012870">
    <property type="entry name" value="DUF1666"/>
</dbReference>
<evidence type="ECO:0008006" key="5">
    <source>
        <dbReference type="Google" id="ProtNLM"/>
    </source>
</evidence>
<dbReference type="PANTHER" id="PTHR46741:SF2">
    <property type="entry name" value="RIBOSOMAL PROTEIN L34AE"/>
    <property type="match status" value="1"/>
</dbReference>
<dbReference type="Proteomes" id="UP000326396">
    <property type="component" value="Linkage Group LG1"/>
</dbReference>
<accession>A0A5N6Q1X5</accession>
<reference evidence="3 4" key="1">
    <citation type="submission" date="2019-05" db="EMBL/GenBank/DDBJ databases">
        <title>Mikania micrantha, genome provides insights into the molecular mechanism of rapid growth.</title>
        <authorList>
            <person name="Liu B."/>
        </authorList>
    </citation>
    <scope>NUCLEOTIDE SEQUENCE [LARGE SCALE GENOMIC DNA]</scope>
    <source>
        <strain evidence="3">NLD-2019</strain>
        <tissue evidence="3">Leaf</tissue>
    </source>
</reference>
<keyword evidence="2" id="KW-0812">Transmembrane</keyword>
<evidence type="ECO:0000256" key="2">
    <source>
        <dbReference type="SAM" id="Phobius"/>
    </source>
</evidence>
<keyword evidence="2" id="KW-0472">Membrane</keyword>
<evidence type="ECO:0000313" key="3">
    <source>
        <dbReference type="EMBL" id="KAD7478644.1"/>
    </source>
</evidence>
<gene>
    <name evidence="3" type="ORF">E3N88_01780</name>
</gene>
<feature type="compositionally biased region" description="Polar residues" evidence="1">
    <location>
        <begin position="334"/>
        <end position="363"/>
    </location>
</feature>
<comment type="caution">
    <text evidence="3">The sequence shown here is derived from an EMBL/GenBank/DDBJ whole genome shotgun (WGS) entry which is preliminary data.</text>
</comment>